<organism evidence="2 3">
    <name type="scientific">Ancylostoma duodenale</name>
    <dbReference type="NCBI Taxonomy" id="51022"/>
    <lineage>
        <taxon>Eukaryota</taxon>
        <taxon>Metazoa</taxon>
        <taxon>Ecdysozoa</taxon>
        <taxon>Nematoda</taxon>
        <taxon>Chromadorea</taxon>
        <taxon>Rhabditida</taxon>
        <taxon>Rhabditina</taxon>
        <taxon>Rhabditomorpha</taxon>
        <taxon>Strongyloidea</taxon>
        <taxon>Ancylostomatidae</taxon>
        <taxon>Ancylostomatinae</taxon>
        <taxon>Ancylostoma</taxon>
    </lineage>
</organism>
<proteinExistence type="predicted"/>
<keyword evidence="3" id="KW-1185">Reference proteome</keyword>
<accession>A0A0C2G1B7</accession>
<reference evidence="2 3" key="1">
    <citation type="submission" date="2013-12" db="EMBL/GenBank/DDBJ databases">
        <title>Draft genome of the parsitic nematode Ancylostoma duodenale.</title>
        <authorList>
            <person name="Mitreva M."/>
        </authorList>
    </citation>
    <scope>NUCLEOTIDE SEQUENCE [LARGE SCALE GENOMIC DNA]</scope>
    <source>
        <strain evidence="2 3">Zhejiang</strain>
    </source>
</reference>
<evidence type="ECO:0000313" key="2">
    <source>
        <dbReference type="EMBL" id="KIH52714.1"/>
    </source>
</evidence>
<name>A0A0C2G1B7_9BILA</name>
<dbReference type="Proteomes" id="UP000054047">
    <property type="component" value="Unassembled WGS sequence"/>
</dbReference>
<feature type="transmembrane region" description="Helical" evidence="1">
    <location>
        <begin position="15"/>
        <end position="33"/>
    </location>
</feature>
<dbReference type="AlphaFoldDB" id="A0A0C2G1B7"/>
<dbReference type="OrthoDB" id="6435638at2759"/>
<keyword evidence="1" id="KW-0812">Transmembrane</keyword>
<sequence length="61" mass="7196">MVISFESYRDHQDTTFPLAFLVVLNSVINPFIYGRCQGLRLMFSCNQMEKRPKKVCRILHC</sequence>
<gene>
    <name evidence="2" type="ORF">ANCDUO_17183</name>
</gene>
<dbReference type="EMBL" id="KN742958">
    <property type="protein sequence ID" value="KIH52714.1"/>
    <property type="molecule type" value="Genomic_DNA"/>
</dbReference>
<keyword evidence="1" id="KW-0472">Membrane</keyword>
<evidence type="ECO:0000313" key="3">
    <source>
        <dbReference type="Proteomes" id="UP000054047"/>
    </source>
</evidence>
<keyword evidence="1" id="KW-1133">Transmembrane helix</keyword>
<evidence type="ECO:0000256" key="1">
    <source>
        <dbReference type="SAM" id="Phobius"/>
    </source>
</evidence>
<protein>
    <submittedName>
        <fullName evidence="2">Uncharacterized protein</fullName>
    </submittedName>
</protein>